<dbReference type="Proteomes" id="UP001393056">
    <property type="component" value="Unassembled WGS sequence"/>
</dbReference>
<gene>
    <name evidence="1" type="ORF">AAEO58_13260</name>
</gene>
<protein>
    <submittedName>
        <fullName evidence="1">Uncharacterized protein</fullName>
    </submittedName>
</protein>
<organism evidence="1 2">
    <name type="scientific">Flavobacterium helocola</name>
    <dbReference type="NCBI Taxonomy" id="3139139"/>
    <lineage>
        <taxon>Bacteria</taxon>
        <taxon>Pseudomonadati</taxon>
        <taxon>Bacteroidota</taxon>
        <taxon>Flavobacteriia</taxon>
        <taxon>Flavobacteriales</taxon>
        <taxon>Flavobacteriaceae</taxon>
        <taxon>Flavobacterium</taxon>
    </lineage>
</organism>
<evidence type="ECO:0000313" key="1">
    <source>
        <dbReference type="EMBL" id="MEL1249015.1"/>
    </source>
</evidence>
<dbReference type="EMBL" id="JBBYHT010000009">
    <property type="protein sequence ID" value="MEL1249015.1"/>
    <property type="molecule type" value="Genomic_DNA"/>
</dbReference>
<proteinExistence type="predicted"/>
<reference evidence="1 2" key="1">
    <citation type="submission" date="2024-04" db="EMBL/GenBank/DDBJ databases">
        <title>Flavobacterium sp. DGU41 16S ribosomal RNA gene Genome sequencing and assembly.</title>
        <authorList>
            <person name="Park S."/>
        </authorList>
    </citation>
    <scope>NUCLEOTIDE SEQUENCE [LARGE SCALE GENOMIC DNA]</scope>
    <source>
        <strain evidence="1 2">DGU41</strain>
    </source>
</reference>
<dbReference type="RefSeq" id="WP_341683886.1">
    <property type="nucleotide sequence ID" value="NZ_JBBYHT010000009.1"/>
</dbReference>
<accession>A0ABU9I9B1</accession>
<comment type="caution">
    <text evidence="1">The sequence shown here is derived from an EMBL/GenBank/DDBJ whole genome shotgun (WGS) entry which is preliminary data.</text>
</comment>
<keyword evidence="2" id="KW-1185">Reference proteome</keyword>
<sequence length="156" mass="17933">MESFIKHKYKIHFLCLFFLCIIKLNAQVIHNYDSVALQSDQTLKNKIESILNSRDILIVNTNVSSRNSYENFEIIDIKYDNLSQLSQVDAALLQNLKYCILRLQNNSNPIDLNLLNPLTNLEVIHIIIETDFIGSPSIINLINQSIVITYIISIPQ</sequence>
<evidence type="ECO:0000313" key="2">
    <source>
        <dbReference type="Proteomes" id="UP001393056"/>
    </source>
</evidence>
<name>A0ABU9I9B1_9FLAO</name>